<organism evidence="1 2">
    <name type="scientific">Aspergillus welwitschiae</name>
    <dbReference type="NCBI Taxonomy" id="1341132"/>
    <lineage>
        <taxon>Eukaryota</taxon>
        <taxon>Fungi</taxon>
        <taxon>Dikarya</taxon>
        <taxon>Ascomycota</taxon>
        <taxon>Pezizomycotina</taxon>
        <taxon>Eurotiomycetes</taxon>
        <taxon>Eurotiomycetidae</taxon>
        <taxon>Eurotiales</taxon>
        <taxon>Aspergillaceae</taxon>
        <taxon>Aspergillus</taxon>
        <taxon>Aspergillus subgen. Circumdati</taxon>
    </lineage>
</organism>
<keyword evidence="2" id="KW-1185">Reference proteome</keyword>
<accession>A0A3F3PHD4</accession>
<dbReference type="Proteomes" id="UP000253729">
    <property type="component" value="Unassembled WGS sequence"/>
</dbReference>
<sequence>MCVDFDYCFKLLLKRIRIAVVDSAFSPITLSNGTLGIRPRVVFANDILFNLKIFLTPAGPSNEGFPGPPSSSPLLIVSNCAMEIIFWYVGQGPAYKKCQ</sequence>
<reference evidence="1 2" key="1">
    <citation type="submission" date="2018-07" db="EMBL/GenBank/DDBJ databases">
        <title>The genomes of Aspergillus section Nigri reveals drivers in fungal speciation.</title>
        <authorList>
            <consortium name="DOE Joint Genome Institute"/>
            <person name="Vesth T.C."/>
            <person name="Nybo J."/>
            <person name="Theobald S."/>
            <person name="Brandl J."/>
            <person name="Frisvad J.C."/>
            <person name="Nielsen K.F."/>
            <person name="Lyhne E.K."/>
            <person name="Kogle M.E."/>
            <person name="Kuo A."/>
            <person name="Riley R."/>
            <person name="Clum A."/>
            <person name="Nolan M."/>
            <person name="Lipzen A."/>
            <person name="Salamov A."/>
            <person name="Henrissat B."/>
            <person name="Wiebenga A."/>
            <person name="De vries R.P."/>
            <person name="Grigoriev I.V."/>
            <person name="Mortensen U.H."/>
            <person name="Andersen M.R."/>
            <person name="Baker S.E."/>
        </authorList>
    </citation>
    <scope>NUCLEOTIDE SEQUENCE [LARGE SCALE GENOMIC DNA]</scope>
    <source>
        <strain evidence="1 2">CBS 139.54b</strain>
    </source>
</reference>
<feature type="non-terminal residue" evidence="1">
    <location>
        <position position="99"/>
    </location>
</feature>
<dbReference type="GeneID" id="38136917"/>
<evidence type="ECO:0000313" key="2">
    <source>
        <dbReference type="Proteomes" id="UP000253729"/>
    </source>
</evidence>
<dbReference type="RefSeq" id="XP_026619165.1">
    <property type="nucleotide sequence ID" value="XM_026768561.1"/>
</dbReference>
<protein>
    <submittedName>
        <fullName evidence="1">Uncharacterized protein</fullName>
    </submittedName>
</protein>
<evidence type="ECO:0000313" key="1">
    <source>
        <dbReference type="EMBL" id="RDH26143.1"/>
    </source>
</evidence>
<proteinExistence type="predicted"/>
<dbReference type="AlphaFoldDB" id="A0A3F3PHD4"/>
<gene>
    <name evidence="1" type="ORF">BDQ94DRAFT_155948</name>
</gene>
<name>A0A3F3PHD4_9EURO</name>
<dbReference type="EMBL" id="KZ852262">
    <property type="protein sequence ID" value="RDH26143.1"/>
    <property type="molecule type" value="Genomic_DNA"/>
</dbReference>